<comment type="caution">
    <text evidence="3">The sequence shown here is derived from an EMBL/GenBank/DDBJ whole genome shotgun (WGS) entry which is preliminary data.</text>
</comment>
<dbReference type="InterPro" id="IPR051803">
    <property type="entry name" value="TA_system_RelE-like_toxin"/>
</dbReference>
<dbReference type="EMBL" id="PEOG01000007">
    <property type="protein sequence ID" value="PIM54833.1"/>
    <property type="molecule type" value="Genomic_DNA"/>
</dbReference>
<dbReference type="RefSeq" id="WP_099859945.1">
    <property type="nucleotide sequence ID" value="NZ_PEOG01000007.1"/>
</dbReference>
<name>A0A2G9CEI1_9BURK</name>
<comment type="similarity">
    <text evidence="1">Belongs to the RelE toxin family.</text>
</comment>
<dbReference type="PANTHER" id="PTHR33755">
    <property type="entry name" value="TOXIN PARE1-RELATED"/>
    <property type="match status" value="1"/>
</dbReference>
<evidence type="ECO:0000313" key="3">
    <source>
        <dbReference type="EMBL" id="PIM54833.1"/>
    </source>
</evidence>
<dbReference type="Gene3D" id="3.30.2310.20">
    <property type="entry name" value="RelE-like"/>
    <property type="match status" value="1"/>
</dbReference>
<dbReference type="InterPro" id="IPR007712">
    <property type="entry name" value="RelE/ParE_toxin"/>
</dbReference>
<dbReference type="Proteomes" id="UP000231501">
    <property type="component" value="Unassembled WGS sequence"/>
</dbReference>
<dbReference type="InterPro" id="IPR035093">
    <property type="entry name" value="RelE/ParE_toxin_dom_sf"/>
</dbReference>
<evidence type="ECO:0000256" key="2">
    <source>
        <dbReference type="ARBA" id="ARBA00022649"/>
    </source>
</evidence>
<dbReference type="Pfam" id="PF05016">
    <property type="entry name" value="ParE_toxin"/>
    <property type="match status" value="1"/>
</dbReference>
<protein>
    <submittedName>
        <fullName evidence="3">Plasmid stabilization protein</fullName>
    </submittedName>
</protein>
<keyword evidence="4" id="KW-1185">Reference proteome</keyword>
<reference evidence="3 4" key="1">
    <citation type="submission" date="2017-11" db="EMBL/GenBank/DDBJ databases">
        <title>Draft genome sequence of Mitsuaria sp. HWN-4.</title>
        <authorList>
            <person name="Gundlapally S.R."/>
        </authorList>
    </citation>
    <scope>NUCLEOTIDE SEQUENCE [LARGE SCALE GENOMIC DNA]</scope>
    <source>
        <strain evidence="3 4">HWN-4</strain>
    </source>
</reference>
<dbReference type="PANTHER" id="PTHR33755:SF6">
    <property type="entry name" value="PLASMID STABILIZATION SYSTEM PROTEIN"/>
    <property type="match status" value="1"/>
</dbReference>
<proteinExistence type="inferred from homology"/>
<organism evidence="3 4">
    <name type="scientific">Roseateles chitinivorans</name>
    <dbReference type="NCBI Taxonomy" id="2917965"/>
    <lineage>
        <taxon>Bacteria</taxon>
        <taxon>Pseudomonadati</taxon>
        <taxon>Pseudomonadota</taxon>
        <taxon>Betaproteobacteria</taxon>
        <taxon>Burkholderiales</taxon>
        <taxon>Sphaerotilaceae</taxon>
        <taxon>Roseateles</taxon>
    </lineage>
</organism>
<dbReference type="AlphaFoldDB" id="A0A2G9CEI1"/>
<dbReference type="OrthoDB" id="9798046at2"/>
<accession>A0A2G9CEI1</accession>
<evidence type="ECO:0000256" key="1">
    <source>
        <dbReference type="ARBA" id="ARBA00006226"/>
    </source>
</evidence>
<evidence type="ECO:0000313" key="4">
    <source>
        <dbReference type="Proteomes" id="UP000231501"/>
    </source>
</evidence>
<gene>
    <name evidence="3" type="ORF">CS062_02835</name>
</gene>
<keyword evidence="2" id="KW-1277">Toxin-antitoxin system</keyword>
<sequence length="96" mass="11307">MRVHLLPEAEQDLIAIHEYIARHDRRRALAFVLSLRDKIEALSHMPDAHPFIGRGDVRRRLHGRYVILFRLDLARSRVTVQRVLHSAQDLEKLELL</sequence>